<dbReference type="EMBL" id="JBHSAS010000033">
    <property type="protein sequence ID" value="MFC4029549.1"/>
    <property type="molecule type" value="Genomic_DNA"/>
</dbReference>
<sequence>MPIIDDYELLLTKIANMVFKNLEYLRTGSEIQKLAYKEILDLKIMSILAEFQPVLTGTIPLDIAIASSDLDISCYVENHTEFKEKLIANFGNNDDFKLWKTSKFTELATVCSFKTRYFEIEIFGQNLPVNQQNAYRHMVIEHKILQEKDENFRTEIIKLKNQDLKTEPAFAKLLQLEGNPYQSLLDIENQLF</sequence>
<name>A0ABV8HGU5_9FLAO</name>
<accession>A0ABV8HGU5</accession>
<keyword evidence="2" id="KW-1185">Reference proteome</keyword>
<evidence type="ECO:0000313" key="2">
    <source>
        <dbReference type="Proteomes" id="UP001595793"/>
    </source>
</evidence>
<evidence type="ECO:0000313" key="1">
    <source>
        <dbReference type="EMBL" id="MFC4029549.1"/>
    </source>
</evidence>
<dbReference type="Proteomes" id="UP001595793">
    <property type="component" value="Unassembled WGS sequence"/>
</dbReference>
<dbReference type="Pfam" id="PF14091">
    <property type="entry name" value="DUF4269"/>
    <property type="match status" value="1"/>
</dbReference>
<dbReference type="InterPro" id="IPR025365">
    <property type="entry name" value="DUF4269"/>
</dbReference>
<organism evidence="1 2">
    <name type="scientific">Zunongwangia endophytica</name>
    <dbReference type="NCBI Taxonomy" id="1808945"/>
    <lineage>
        <taxon>Bacteria</taxon>
        <taxon>Pseudomonadati</taxon>
        <taxon>Bacteroidota</taxon>
        <taxon>Flavobacteriia</taxon>
        <taxon>Flavobacteriales</taxon>
        <taxon>Flavobacteriaceae</taxon>
        <taxon>Zunongwangia</taxon>
    </lineage>
</organism>
<protein>
    <submittedName>
        <fullName evidence="1">DUF4269 domain-containing protein</fullName>
    </submittedName>
</protein>
<dbReference type="RefSeq" id="WP_290230668.1">
    <property type="nucleotide sequence ID" value="NZ_JAUFPZ010000002.1"/>
</dbReference>
<comment type="caution">
    <text evidence="1">The sequence shown here is derived from an EMBL/GenBank/DDBJ whole genome shotgun (WGS) entry which is preliminary data.</text>
</comment>
<reference evidence="2" key="1">
    <citation type="journal article" date="2019" name="Int. J. Syst. Evol. Microbiol.">
        <title>The Global Catalogue of Microorganisms (GCM) 10K type strain sequencing project: providing services to taxonomists for standard genome sequencing and annotation.</title>
        <authorList>
            <consortium name="The Broad Institute Genomics Platform"/>
            <consortium name="The Broad Institute Genome Sequencing Center for Infectious Disease"/>
            <person name="Wu L."/>
            <person name="Ma J."/>
        </authorList>
    </citation>
    <scope>NUCLEOTIDE SEQUENCE [LARGE SCALE GENOMIC DNA]</scope>
    <source>
        <strain evidence="2">CECT 9128</strain>
    </source>
</reference>
<gene>
    <name evidence="1" type="ORF">ACFOS1_19175</name>
</gene>
<proteinExistence type="predicted"/>